<dbReference type="EMBL" id="CP046056">
    <property type="protein sequence ID" value="QQD24101.1"/>
    <property type="molecule type" value="Genomic_DNA"/>
</dbReference>
<dbReference type="KEGG" id="vcw:GJQ55_06255"/>
<dbReference type="Pfam" id="PF26379">
    <property type="entry name" value="FimL_2nd"/>
    <property type="match status" value="1"/>
</dbReference>
<protein>
    <recommendedName>
        <fullName evidence="2">Scaffold protein FimL second domain-containing protein</fullName>
    </recommendedName>
</protein>
<dbReference type="SUPFAM" id="SSF47226">
    <property type="entry name" value="Histidine-containing phosphotransfer domain, HPT domain"/>
    <property type="match status" value="1"/>
</dbReference>
<dbReference type="InterPro" id="IPR036641">
    <property type="entry name" value="HPT_dom_sf"/>
</dbReference>
<reference evidence="3 4" key="1">
    <citation type="submission" date="2019-11" db="EMBL/GenBank/DDBJ databases">
        <title>Venatorbacter sp. nov. a predator of Campylobacter and other Gram-negative bacteria.</title>
        <authorList>
            <person name="Saeedi A."/>
            <person name="Cummings N.J."/>
            <person name="Connerton I.F."/>
            <person name="Connerton P.L."/>
        </authorList>
    </citation>
    <scope>NUCLEOTIDE SEQUENCE [LARGE SCALE GENOMIC DNA]</scope>
    <source>
        <strain evidence="3">XL5</strain>
    </source>
</reference>
<evidence type="ECO:0000313" key="3">
    <source>
        <dbReference type="EMBL" id="QQD24101.1"/>
    </source>
</evidence>
<keyword evidence="4" id="KW-1185">Reference proteome</keyword>
<organism evidence="3 4">
    <name type="scientific">Venatoribacter cucullus</name>
    <dbReference type="NCBI Taxonomy" id="2661630"/>
    <lineage>
        <taxon>Bacteria</taxon>
        <taxon>Pseudomonadati</taxon>
        <taxon>Pseudomonadota</taxon>
        <taxon>Gammaproteobacteria</taxon>
        <taxon>Oceanospirillales</taxon>
        <taxon>Oceanospirillaceae</taxon>
        <taxon>Venatoribacter</taxon>
    </lineage>
</organism>
<evidence type="ECO:0000313" key="4">
    <source>
        <dbReference type="Proteomes" id="UP000596074"/>
    </source>
</evidence>
<evidence type="ECO:0000256" key="1">
    <source>
        <dbReference type="SAM" id="Coils"/>
    </source>
</evidence>
<gene>
    <name evidence="3" type="ORF">GJQ55_06255</name>
</gene>
<feature type="coiled-coil region" evidence="1">
    <location>
        <begin position="311"/>
        <end position="338"/>
    </location>
</feature>
<dbReference type="AlphaFoldDB" id="A0A9X7UZM3"/>
<dbReference type="RefSeq" id="WP_228346658.1">
    <property type="nucleotide sequence ID" value="NZ_CP046056.1"/>
</dbReference>
<feature type="domain" description="Scaffold protein FimL second" evidence="2">
    <location>
        <begin position="165"/>
        <end position="292"/>
    </location>
</feature>
<keyword evidence="1" id="KW-0175">Coiled coil</keyword>
<dbReference type="GO" id="GO:0000160">
    <property type="term" value="P:phosphorelay signal transduction system"/>
    <property type="evidence" value="ECO:0007669"/>
    <property type="project" value="InterPro"/>
</dbReference>
<dbReference type="InterPro" id="IPR058661">
    <property type="entry name" value="FimL_2nd"/>
</dbReference>
<name>A0A9X7UZM3_9GAMM</name>
<sequence length="547" mass="61028">MAELSTGSETSQFAVSLRLVKNELANALDQAATQLDAYAEQGNAEHLRAFLEEVQQIRGTFKMLDFRAGERLCEELAETGRVVRNQEVTESSLGAFTQAIVFLKRYVDFAVNGEAVAPSLLIPTINLVRRERREKPLPEAYFFLVNLRPKLAAPHATGSLQNFPFRRARQLYQLGLIGLIRGNGRRGPVQVMLRAVRRFEQASRGGASWSFWNVVAGALEALSQDNFDMTPQRLSLLGALDRQVRRIQDTEGRSFSEKIPDWLLKEFLYLVALAEPETPHLQALHSLYHIGQEVREKQLALTRGRLSGPDQSALNSLAEALQEELQSVKDLIDLFERTDISEQNFDELLVSLNRIADTLQIANLADAAARTRSLEQRLQQSGAQGLQRELTYTADEIIHIEQAMRALTQHGLDSAALVDPVSLNEARIAVLSESMTALTMIKRAMGSYLDSNNDKLHIRNVGKSLIDVAGAMMFLEKEPVYQMLLQLEQFIRKQVLDTDIQPPAGRMEAFADAISAIEYYLDSLNGQSAGAEEAVQLAADSIRQLRG</sequence>
<evidence type="ECO:0000259" key="2">
    <source>
        <dbReference type="Pfam" id="PF26379"/>
    </source>
</evidence>
<dbReference type="Proteomes" id="UP000596074">
    <property type="component" value="Chromosome"/>
</dbReference>
<proteinExistence type="predicted"/>
<accession>A0A9X7UZM3</accession>